<feature type="signal peptide" evidence="1">
    <location>
        <begin position="1"/>
        <end position="23"/>
    </location>
</feature>
<dbReference type="STRING" id="1185876.BN8_01172"/>
<dbReference type="SUPFAM" id="SSF51556">
    <property type="entry name" value="Metallo-dependent hydrolases"/>
    <property type="match status" value="1"/>
</dbReference>
<dbReference type="InterPro" id="IPR057744">
    <property type="entry name" value="OTAase-like"/>
</dbReference>
<accession>I2GE70</accession>
<dbReference type="GO" id="GO:0016810">
    <property type="term" value="F:hydrolase activity, acting on carbon-nitrogen (but not peptide) bonds"/>
    <property type="evidence" value="ECO:0007669"/>
    <property type="project" value="InterPro"/>
</dbReference>
<dbReference type="EMBL" id="CAIT01000005">
    <property type="protein sequence ID" value="CCH52195.1"/>
    <property type="molecule type" value="Genomic_DNA"/>
</dbReference>
<dbReference type="Gene3D" id="3.20.20.140">
    <property type="entry name" value="Metal-dependent hydrolases"/>
    <property type="match status" value="1"/>
</dbReference>
<protein>
    <submittedName>
        <fullName evidence="3">Amidohydrolase</fullName>
    </submittedName>
</protein>
<dbReference type="PANTHER" id="PTHR43135">
    <property type="entry name" value="ALPHA-D-RIBOSE 1-METHYLPHOSPHONATE 5-TRIPHOSPHATE DIPHOSPHATASE"/>
    <property type="match status" value="1"/>
</dbReference>
<dbReference type="InterPro" id="IPR006680">
    <property type="entry name" value="Amidohydro-rel"/>
</dbReference>
<organism evidence="3 4">
    <name type="scientific">Fibrisoma limi BUZ 3</name>
    <dbReference type="NCBI Taxonomy" id="1185876"/>
    <lineage>
        <taxon>Bacteria</taxon>
        <taxon>Pseudomonadati</taxon>
        <taxon>Bacteroidota</taxon>
        <taxon>Cytophagia</taxon>
        <taxon>Cytophagales</taxon>
        <taxon>Spirosomataceae</taxon>
        <taxon>Fibrisoma</taxon>
    </lineage>
</organism>
<dbReference type="RefSeq" id="WP_009280779.1">
    <property type="nucleotide sequence ID" value="NZ_CAIT01000005.1"/>
</dbReference>
<dbReference type="PANTHER" id="PTHR43135:SF3">
    <property type="entry name" value="ALPHA-D-RIBOSE 1-METHYLPHOSPHONATE 5-TRIPHOSPHATE DIPHOSPHATASE"/>
    <property type="match status" value="1"/>
</dbReference>
<feature type="chain" id="PRO_5003659320" evidence="1">
    <location>
        <begin position="24"/>
        <end position="429"/>
    </location>
</feature>
<name>I2GE70_9BACT</name>
<keyword evidence="4" id="KW-1185">Reference proteome</keyword>
<reference evidence="3 4" key="1">
    <citation type="journal article" date="2012" name="J. Bacteriol.">
        <title>Genome Sequence of the Filamentous Bacterium Fibrisoma limi BUZ 3T.</title>
        <authorList>
            <person name="Filippini M."/>
            <person name="Qi W."/>
            <person name="Jaenicke S."/>
            <person name="Goesmann A."/>
            <person name="Smits T.H."/>
            <person name="Bagheri H.C."/>
        </authorList>
    </citation>
    <scope>NUCLEOTIDE SEQUENCE [LARGE SCALE GENOMIC DNA]</scope>
    <source>
        <strain evidence="4">BUZ 3T</strain>
    </source>
</reference>
<dbReference type="SUPFAM" id="SSF51338">
    <property type="entry name" value="Composite domain of metallo-dependent hydrolases"/>
    <property type="match status" value="1"/>
</dbReference>
<dbReference type="CDD" id="cd01299">
    <property type="entry name" value="Met_dep_hydrolase_A"/>
    <property type="match status" value="1"/>
</dbReference>
<sequence length="429" mass="45904">MKKQYLNLLALTSLLLTTSPLLAQRTLLHCGNLFTGTGNDLQPQMTVVVEGNKITAVQKGYQSPSGQDRVVDLKNKTVLPGLIDMHVHLESQTRRGGQIDAFTQNVPDVAFQAASYAKTTLLAGFTTVRDLGGSGINIALRNAVNRGLVEGPRIFTVGKSIATTGGHADPTNGYRRDLMGDPGPAEGVINSPEDARKAVRQRYKEGADLIKITATGGVLSNAKDGSGPQFTPEEVKAVVDAAKDYGFVVAAHAHGAEGMKRAIRAGVQTIEHGTYMDDEAIELFKKYGTYYVPTIIAGKTVADSARMFGYYPALVTPKALAIGPKIQATFGKAYKAGVKIAFGTDAGVYIHGYNAKEFEYMVEAGMPPVEAIKSALLNNARLLGMDAQIGSIETGKLADIIAVDENPVQNIKTLQAVRFVMKDGKVYKQ</sequence>
<dbReference type="OrthoDB" id="9797498at2"/>
<dbReference type="InterPro" id="IPR032466">
    <property type="entry name" value="Metal_Hydrolase"/>
</dbReference>
<comment type="caution">
    <text evidence="3">The sequence shown here is derived from an EMBL/GenBank/DDBJ whole genome shotgun (WGS) entry which is preliminary data.</text>
</comment>
<feature type="domain" description="Amidohydrolase-related" evidence="2">
    <location>
        <begin position="77"/>
        <end position="426"/>
    </location>
</feature>
<dbReference type="eggNOG" id="COG1228">
    <property type="taxonomic scope" value="Bacteria"/>
</dbReference>
<dbReference type="Gene3D" id="2.30.40.10">
    <property type="entry name" value="Urease, subunit C, domain 1"/>
    <property type="match status" value="1"/>
</dbReference>
<keyword evidence="1" id="KW-0732">Signal</keyword>
<evidence type="ECO:0000313" key="3">
    <source>
        <dbReference type="EMBL" id="CCH52195.1"/>
    </source>
</evidence>
<evidence type="ECO:0000259" key="2">
    <source>
        <dbReference type="Pfam" id="PF01979"/>
    </source>
</evidence>
<proteinExistence type="predicted"/>
<dbReference type="Pfam" id="PF01979">
    <property type="entry name" value="Amidohydro_1"/>
    <property type="match status" value="1"/>
</dbReference>
<evidence type="ECO:0000313" key="4">
    <source>
        <dbReference type="Proteomes" id="UP000009309"/>
    </source>
</evidence>
<dbReference type="AlphaFoldDB" id="I2GE70"/>
<dbReference type="Proteomes" id="UP000009309">
    <property type="component" value="Unassembled WGS sequence"/>
</dbReference>
<dbReference type="InterPro" id="IPR051781">
    <property type="entry name" value="Metallo-dep_Hydrolase"/>
</dbReference>
<gene>
    <name evidence="3" type="ORF">BN8_01172</name>
</gene>
<keyword evidence="3" id="KW-0378">Hydrolase</keyword>
<evidence type="ECO:0000256" key="1">
    <source>
        <dbReference type="SAM" id="SignalP"/>
    </source>
</evidence>
<dbReference type="InterPro" id="IPR011059">
    <property type="entry name" value="Metal-dep_hydrolase_composite"/>
</dbReference>